<protein>
    <recommendedName>
        <fullName evidence="1">CHK kinase-like domain-containing protein</fullName>
    </recommendedName>
</protein>
<proteinExistence type="predicted"/>
<dbReference type="SUPFAM" id="SSF56112">
    <property type="entry name" value="Protein kinase-like (PK-like)"/>
    <property type="match status" value="1"/>
</dbReference>
<dbReference type="Gene3D" id="3.90.1200.10">
    <property type="match status" value="1"/>
</dbReference>
<dbReference type="Proteomes" id="UP001231518">
    <property type="component" value="Chromosome 16"/>
</dbReference>
<dbReference type="SMART" id="SM00587">
    <property type="entry name" value="CHK"/>
    <property type="match status" value="1"/>
</dbReference>
<feature type="domain" description="CHK kinase-like" evidence="1">
    <location>
        <begin position="53"/>
        <end position="251"/>
    </location>
</feature>
<comment type="caution">
    <text evidence="2">The sequence shown here is derived from an EMBL/GenBank/DDBJ whole genome shotgun (WGS) entry which is preliminary data.</text>
</comment>
<name>A0AAD7YW68_MYTSE</name>
<dbReference type="InterPro" id="IPR015897">
    <property type="entry name" value="CHK_kinase-like"/>
</dbReference>
<evidence type="ECO:0000313" key="3">
    <source>
        <dbReference type="Proteomes" id="UP001231518"/>
    </source>
</evidence>
<keyword evidence="3" id="KW-1185">Reference proteome</keyword>
<reference evidence="2" key="1">
    <citation type="submission" date="2023-03" db="EMBL/GenBank/DDBJ databases">
        <title>Chromosome-level genomes of two armyworms, Mythimna separata and Mythimna loreyi, provide insights into the biosynthesis and reception of sex pheromones.</title>
        <authorList>
            <person name="Zhao H."/>
        </authorList>
    </citation>
    <scope>NUCLEOTIDE SEQUENCE</scope>
    <source>
        <strain evidence="2">BeijingLab</strain>
        <tissue evidence="2">Pupa</tissue>
    </source>
</reference>
<organism evidence="2 3">
    <name type="scientific">Mythimna separata</name>
    <name type="common">Oriental armyworm</name>
    <name type="synonym">Pseudaletia separata</name>
    <dbReference type="NCBI Taxonomy" id="271217"/>
    <lineage>
        <taxon>Eukaryota</taxon>
        <taxon>Metazoa</taxon>
        <taxon>Ecdysozoa</taxon>
        <taxon>Arthropoda</taxon>
        <taxon>Hexapoda</taxon>
        <taxon>Insecta</taxon>
        <taxon>Pterygota</taxon>
        <taxon>Neoptera</taxon>
        <taxon>Endopterygota</taxon>
        <taxon>Lepidoptera</taxon>
        <taxon>Glossata</taxon>
        <taxon>Ditrysia</taxon>
        <taxon>Noctuoidea</taxon>
        <taxon>Noctuidae</taxon>
        <taxon>Noctuinae</taxon>
        <taxon>Hadenini</taxon>
        <taxon>Mythimna</taxon>
    </lineage>
</organism>
<accession>A0AAD7YW68</accession>
<dbReference type="EMBL" id="JARGEI010000005">
    <property type="protein sequence ID" value="KAJ8731374.1"/>
    <property type="molecule type" value="Genomic_DNA"/>
</dbReference>
<dbReference type="InterPro" id="IPR011009">
    <property type="entry name" value="Kinase-like_dom_sf"/>
</dbReference>
<dbReference type="AlphaFoldDB" id="A0AAD7YW68"/>
<dbReference type="PANTHER" id="PTHR11012:SF48">
    <property type="entry name" value="CHK KINASE-LIKE DOMAIN-CONTAINING PROTEIN-RELATED"/>
    <property type="match status" value="1"/>
</dbReference>
<evidence type="ECO:0000259" key="1">
    <source>
        <dbReference type="SMART" id="SM00587"/>
    </source>
</evidence>
<sequence>MPRSDKWKEEYLKEVGFFKKEYVMLSMLFNEFENGSGSRKWRPKLLFIKEDIFVFENVSLLGYVMPHHQDTIAFEELKATVESLARFHAQSYIFEEKKSKQLGRPYRIWEHYSDYLQEPNVRLDWRNTGRKAVIDYLKVFSKYKSKPNFNRYVESILPTLFESAMELMKPSSEYRNAVVHRDLWTNNIFLKKENNSSCHALFVDFQTVIYTSPMLDLSSLIYFNTSRSDRDKWTEELIEIYYEVLSVELQDKGIDIVHIFNKTSITEAYKKSIVFGLTQAAIITPIIAMSKEKREELFCNPESAKQVNEVSRSQEFIDIANEDDKYQMRITELFDEIVERFVFPKNYT</sequence>
<evidence type="ECO:0000313" key="2">
    <source>
        <dbReference type="EMBL" id="KAJ8731374.1"/>
    </source>
</evidence>
<dbReference type="PANTHER" id="PTHR11012">
    <property type="entry name" value="PROTEIN KINASE-LIKE DOMAIN-CONTAINING"/>
    <property type="match status" value="1"/>
</dbReference>
<gene>
    <name evidence="2" type="ORF">PYW07_004538</name>
</gene>
<dbReference type="Pfam" id="PF02958">
    <property type="entry name" value="EcKL"/>
    <property type="match status" value="1"/>
</dbReference>
<dbReference type="InterPro" id="IPR004119">
    <property type="entry name" value="EcKL"/>
</dbReference>